<accession>A0A6M8J1T4</accession>
<dbReference type="KEGG" id="bwa:HLV38_02145"/>
<evidence type="ECO:0000313" key="1">
    <source>
        <dbReference type="EMBL" id="QKF07061.1"/>
    </source>
</evidence>
<sequence length="105" mass="12132">MTPAQSRWLDEVVAESGMTKQDFIMARLREDGITVVPNRRIFLALRDHMAEVLRELRRIDPGGEIRSELMESITRLTREFTELRGEETADVVAERLEGIIGLQRH</sequence>
<dbReference type="EMBL" id="CP053716">
    <property type="protein sequence ID" value="QKF07061.1"/>
    <property type="molecule type" value="Genomic_DNA"/>
</dbReference>
<reference evidence="2" key="1">
    <citation type="submission" date="2020-05" db="EMBL/GenBank/DDBJ databases">
        <title>Novel species in genus Nocardioides.</title>
        <authorList>
            <person name="Zhang G."/>
        </authorList>
    </citation>
    <scope>NUCLEOTIDE SEQUENCE [LARGE SCALE GENOMIC DNA]</scope>
    <source>
        <strain evidence="2">zg-1050</strain>
    </source>
</reference>
<evidence type="ECO:0000313" key="2">
    <source>
        <dbReference type="Proteomes" id="UP000503297"/>
    </source>
</evidence>
<dbReference type="AlphaFoldDB" id="A0A6M8J1T4"/>
<proteinExistence type="predicted"/>
<keyword evidence="2" id="KW-1185">Reference proteome</keyword>
<protein>
    <submittedName>
        <fullName evidence="1">Uncharacterized protein</fullName>
    </submittedName>
</protein>
<name>A0A6M8J1T4_9ACTN</name>
<dbReference type="Proteomes" id="UP000503297">
    <property type="component" value="Chromosome"/>
</dbReference>
<gene>
    <name evidence="1" type="ORF">HLV38_02145</name>
</gene>
<organism evidence="1 2">
    <name type="scientific">Berryella wangjianweii</name>
    <dbReference type="NCBI Taxonomy" id="2734634"/>
    <lineage>
        <taxon>Bacteria</taxon>
        <taxon>Bacillati</taxon>
        <taxon>Actinomycetota</taxon>
        <taxon>Coriobacteriia</taxon>
        <taxon>Eggerthellales</taxon>
        <taxon>Eggerthellaceae</taxon>
        <taxon>Berryella</taxon>
    </lineage>
</organism>